<proteinExistence type="predicted"/>
<evidence type="ECO:0000313" key="1">
    <source>
        <dbReference type="EMBL" id="JAE38377.1"/>
    </source>
</evidence>
<dbReference type="EMBL" id="GBRH01159519">
    <property type="protein sequence ID" value="JAE38377.1"/>
    <property type="molecule type" value="Transcribed_RNA"/>
</dbReference>
<reference evidence="1" key="2">
    <citation type="journal article" date="2015" name="Data Brief">
        <title>Shoot transcriptome of the giant reed, Arundo donax.</title>
        <authorList>
            <person name="Barrero R.A."/>
            <person name="Guerrero F.D."/>
            <person name="Moolhuijzen P."/>
            <person name="Goolsby J.A."/>
            <person name="Tidwell J."/>
            <person name="Bellgard S.E."/>
            <person name="Bellgard M.I."/>
        </authorList>
    </citation>
    <scope>NUCLEOTIDE SEQUENCE</scope>
    <source>
        <tissue evidence="1">Shoot tissue taken approximately 20 cm above the soil surface</tissue>
    </source>
</reference>
<name>A0A0A9HNR5_ARUDO</name>
<organism evidence="1">
    <name type="scientific">Arundo donax</name>
    <name type="common">Giant reed</name>
    <name type="synonym">Donax arundinaceus</name>
    <dbReference type="NCBI Taxonomy" id="35708"/>
    <lineage>
        <taxon>Eukaryota</taxon>
        <taxon>Viridiplantae</taxon>
        <taxon>Streptophyta</taxon>
        <taxon>Embryophyta</taxon>
        <taxon>Tracheophyta</taxon>
        <taxon>Spermatophyta</taxon>
        <taxon>Magnoliopsida</taxon>
        <taxon>Liliopsida</taxon>
        <taxon>Poales</taxon>
        <taxon>Poaceae</taxon>
        <taxon>PACMAD clade</taxon>
        <taxon>Arundinoideae</taxon>
        <taxon>Arundineae</taxon>
        <taxon>Arundo</taxon>
    </lineage>
</organism>
<dbReference type="AlphaFoldDB" id="A0A0A9HNR5"/>
<reference evidence="1" key="1">
    <citation type="submission" date="2014-09" db="EMBL/GenBank/DDBJ databases">
        <authorList>
            <person name="Magalhaes I.L.F."/>
            <person name="Oliveira U."/>
            <person name="Santos F.R."/>
            <person name="Vidigal T.H.D.A."/>
            <person name="Brescovit A.D."/>
            <person name="Santos A.J."/>
        </authorList>
    </citation>
    <scope>NUCLEOTIDE SEQUENCE</scope>
    <source>
        <tissue evidence="1">Shoot tissue taken approximately 20 cm above the soil surface</tissue>
    </source>
</reference>
<accession>A0A0A9HNR5</accession>
<protein>
    <submittedName>
        <fullName evidence="1">Uncharacterized protein</fullName>
    </submittedName>
</protein>
<sequence length="27" mass="3152">MTNSHADRIALPQSHFIRRACIPKFKI</sequence>